<evidence type="ECO:0000313" key="1">
    <source>
        <dbReference type="EMBL" id="QIP16550.1"/>
    </source>
</evidence>
<evidence type="ECO:0000313" key="2">
    <source>
        <dbReference type="Proteomes" id="UP000501802"/>
    </source>
</evidence>
<organism evidence="1 2">
    <name type="scientific">Spirosoma aureum</name>
    <dbReference type="NCBI Taxonomy" id="2692134"/>
    <lineage>
        <taxon>Bacteria</taxon>
        <taxon>Pseudomonadati</taxon>
        <taxon>Bacteroidota</taxon>
        <taxon>Cytophagia</taxon>
        <taxon>Cytophagales</taxon>
        <taxon>Cytophagaceae</taxon>
        <taxon>Spirosoma</taxon>
    </lineage>
</organism>
<accession>A0A6G9AVW7</accession>
<protein>
    <submittedName>
        <fullName evidence="1">Uncharacterized protein</fullName>
    </submittedName>
</protein>
<dbReference type="KEGG" id="spib:G8759_29865"/>
<gene>
    <name evidence="1" type="ORF">G8759_29865</name>
</gene>
<dbReference type="AlphaFoldDB" id="A0A6G9AVW7"/>
<keyword evidence="2" id="KW-1185">Reference proteome</keyword>
<sequence>MPPVRLADPILFGDVCSPQAETTINSCTGQPFGGFIRNLAGPSCMSVQAGVWSEASSWSCGRIPTSQDRVSLHHMITIPASYQAKANQLIYSSSGRLR</sequence>
<name>A0A6G9AVW7_9BACT</name>
<dbReference type="Proteomes" id="UP000501802">
    <property type="component" value="Chromosome"/>
</dbReference>
<reference evidence="1 2" key="1">
    <citation type="submission" date="2020-03" db="EMBL/GenBank/DDBJ databases">
        <authorList>
            <person name="Kim M.K."/>
        </authorList>
    </citation>
    <scope>NUCLEOTIDE SEQUENCE [LARGE SCALE GENOMIC DNA]</scope>
    <source>
        <strain evidence="1 2">BT328</strain>
    </source>
</reference>
<proteinExistence type="predicted"/>
<dbReference type="RefSeq" id="WP_167216548.1">
    <property type="nucleotide sequence ID" value="NZ_CP050063.1"/>
</dbReference>
<dbReference type="EMBL" id="CP050063">
    <property type="protein sequence ID" value="QIP16550.1"/>
    <property type="molecule type" value="Genomic_DNA"/>
</dbReference>